<sequence>MNDDGISNLIQKIEHHIDDIRDRSIIMLIQKYEKRLINETDFKKRNYFFYIILRYINDRNSFIPLKHLFGILTFVHRIIKNDEEIKKKFEDLDIHKFVKEFLIHFKKNEEKYKSNNSTKKLNIGKEDDICIRTYEKSLAERNDNEYNEIVQILCQLIRTYSYDEEEVNILCSKNETTVKVSLNNETHLLGEEEKYDPVGECNQIDEYDPIGEWNKKLREKDSNLGEGPFDDSNLNLRSGLNAESGKREKTGHSRKSEESRQSATKECTTTTKGAPLHGTHKLKEDGKYNRENEKEESCQTIATVSSSPRSNDTMSEKDRLHINQIMKKNNYINIFTKNNYLTSDDFQHYNTLYCIKNRVNEKSIYLLLNYKRHKANKMKEECAPFNGVTVSIHSLPKERDNEQEKYSHLTNYIFFYLNNFFDSFDQFRKNFLNINGINVEEEILERVEARGASENAAKVGEENVTKGGDKNISKGGGAGITGPRESIQESYFTHLNEKHVYNKNIGNKIANYVNKTKLLHFYLKIKFNYFELLGMNIIKKKISVDDLVYMHKEVNKILNEYIYIFNKDILLFNYKFVYTLSYNIHYIYKNYVENNQSENDFNHINNILNNLSHLIYIIIYSFYINISTKRECLCNSIYNIYVNNFFFLLSQNLFHILLHCKNRRRYHSVNTGMIVSELSEHQKKIEEQMHDRKKSNMQLINNINIFYYKKNVKKFLNNAGYNAILEISPNDMYHYLFITKNNCIYFFKMIIFYMLEILRISYLRINSIHRRCSPLNFHIDHFTLIYDYLYDMIIHYFNDSYKKMDDHVKLLTDFIEEINFFGGANEKAKGDNIAKIRISKKAAINGTLCAQLSSSPSSSSSSSSSSSASSGVQKNKFQSVDILSRDTQLYTYKYGSKQIEILKIVCLYINYTPVSFIQMRKINVKLVNLLKGFLFDIYLNTHYVEILYFFKIFFFFYDYHVYKEYIDFLFYYHSLVNLFFIYKTREYEEETFRRKVHNDKENNSGSNAIDYQSDISTLINASNNIFHFFFFLPTRYTTLNNFLTNYYSEWVTRDSCSYHDEEKMGSCTNARDTFSDEFEPFDSFELERSLKREDPLEQEEQNDSLDTHFREKTQRNSERIGMHNLCNLYRILHRIATKEREKDKNFQNKENSAVEWCQKEKPKFCFAFINNITNVLVENNFKMLFNSLLLLSCEYNNFSTYVKPDEQYSTMYQFIVGKLKQCNDRMLIFRSQWNSKNNEKEIKNGKCIELFRNFFLLLHNIISIIYSYNNEISFFFFNFFFNINHEHSALLREDNEMCSTYPENFNSIHNCNYDVDIPEGRTYHSVGCDKHVENIIPTSCMDKVIKLEEVANRSSKTICRKGTHCDYTNLSNGTPNINGSDGNPPERHPDYEEDTKYVSTLISENIDSEKDQTKFKITALINKNTLESPNFWQTSEGIEENFEKGEGAKWASSEVTISRTPDSTKVELSTVRNENQSNTKKNENYDSGMRSGMHNHNHAGVTRAADLFLSPLQISEFVDVIYELCVYGKKEMKDYYTLFIIENMKKKISSLLDMMKGKKDEDKKTLLKNVKICSKVLLLLYFLKKKYIMIFEQSAYNSFDFLYENYFTPFFYLSKKGKIECKHISNTAYFYENVFLNVHNLYFFLFQRKKKRRTFSLKIMWKLYHQFKMRFSKMGCAKLNFGEMQSGESNISNKEHKTKEGVYITDEEGDTIRRGQQMRSTNQTEEAYKHNEKRSGQHDPDHRNDHYNTFKYSSDWNFKVNILNIYISDFLLKQFIFDETAVINLLCSVDIDMGEVPLQHFKNAISLILKRNAQVGISSPEDRKEGKGEEEEADEDGEAPKEDLLLHIYEKMRNLYAKLIREMLVKERTNAQNVNTFVYVLKIIILLLVTNRRNSRICKKIYSDKYFFLSHVYCFFFYDNEMVKALSLSLSFYLIFDQNITLLHKYRLFLEPHLRVEIQTGKKKIQKYTPHLENYKKNTHLSNTSNNLENSIIHEIEIHNLEKYYAQSEEVIPSECTNQCHIKESEFHLKKFDVHFFNLNRNQNKHAQNDNNIQFDNLKRISFLIEKKIIYFIPFWLYQKLQTNNFLLNVKKYKSFFFFSTKYSYLHIFHDPKLNRKEKELCYHGNYSNNNIILSFFLFVNKYYYISKYALTDLKDSFIKENFQQGSIPILKKNNISDENLDNHTCTFTNLNSFLFLNTKVGIKNVSKKKTSRLTSLMIVLKVLPPINDCTDEQIIFDYIYNLNRFFFFLNNCYMHLLYEHNNYGHNSQMGVNEKQNVNLSVGHKSCKNRGKEVNFVQGNHKSNKIDYLFENDYDEVINAVNFVYDYVFPYMNKLLFFLYNNLTVHGEEKQKGTEDKNVLIHKNLLLLEHLLNVFDICLFINLIAEKKKHMKGKINFLNKEIDLSLFVYKLLYLSVVTSTMKNKISIFSLNIIYNFLKVDNYYLEVKYNCYNNYDEDMNLPEKEEEEEERKNSIILKEEEKKKKKLTEKNKNLSILVNFLFFIISRYTKRIVKKRKKNKENQTNEKSSLYTNIINVYEVEKCMNAENVTFQNHEREYLKNDIFFLRNVMCMLHVIFKKGCFIDIHLKNKHISFINWSILAHYDYKLFTEKNVLEGQNASAIREHTQGIVCQDSINNCNGGTCTLRSDSSGSCSSLCNDGKSEESGTRPADSFARRNGKSVLTFKSLFLNSYTKILTTFCNVYNDIIIECLHVQLLLFFFKYVLQIGKGKIDREYVKDAYKSRKNILVSFLKYYKVDRQICTFLKRVYFIILKYAIYMQNTQISKSIITHDMNVKKGQTERRECTDSGTKVDISKHNYFLEEEDIYKNYCRLFYEYTIDKYRNCEGSEDGEEGEEIALLRVHNHGSESSDYPSRGNKVHSDYVSMIDLYCPNCEEVKILYLSIVLFLSFSLDNFPFFFSQKGNYEDTCKMKKEICEMGEKDNIVLLCERIFHYLSKKNIYRNFSIFKEAKLLEKYFIKIFIKLLYCNEKETMHNLQKFEIYIYTKETDLVHVGSRHLESDYKMNDNCDNVHKESAERGENIFFGKPTTKGYAPCDNGNNRYEKKSTFFTKHMTRDNNFYVNHFLNYFLIEKKRKNNLERIYDKIYYYILIVSMCSKDKNFLSLLLSKDEMFYDEFNKIIQEYLKYVIKNKQEVNGKKKKNETMIRNLLYIFISYIYIYLNELYNIFFTQIKNLLTLPSFFQNVIYISKRNIGGSICKKEHIRLDPLLIDVYYNIIMNMKKKNTNNNLENYTDKNIKNVVVRNIFHNNNIYLFILYIINDNKYAKKTSKEENNSILGKSKNYEDMENSNFSRRYNFSYLKKNNKEFLNKVTTNIILFFLLFFYDYYSFNYEIKENILTQIARHILEHFTTFFNSDFLHFYAKYYQVRKIMNTHKKKKNNYANHSTHKVLNRHLNKNSDTYSLHDSLAENNKKEIIHSVLAKKGTTHFSKKNPAYSRAHDALSKIREEGKKKRETAKTMAELGQNKGIGAKGVTNKGSGAKGVTNKGSSPKGVTNKGSGAKGVTNKGSGAKGVTNKGSDTKGGGAKGEDAYVGGAIAEVQLPESRGELSETDEEVKEAGDASTYAIIGMVEKMKRNKTLLFLYTTNCFRIIQTYCNISSLLFTYRYISVLLQKFAHFANQNVVESIFDSFDFYVHSCLKKVTTYEEDKCNSQRSSHRHSPSGHLDKEAGYLSYVYINYFFNFISCFLLYDTSTLQKFCSNSQNCLDTINGYFKELIANKKGIYICIAILNFYLTITNTSFFDFSLYESTLNEAETETPERMKEEGGEIKQNETCISEYVLNNLRRKKRTHDGGETNFDCIKKLSSHFSRSKFTQFLINYVLDNIENDINKNKIQIERKNHVIVLILQLLSYQTVCIDNKNETLKLASTLMKYLKKKDVCIVVCYYIILFFNSCFLNTIFDERLINLLFNFDKNDNLWFNFIFLSSNKMKKGKDVLTLIKFSILHLYLLLLKNKNSFKKSILCISSDINIYFVFIYILNEIYEYFKSFNNEQSIHQKVKMGIWDNKQKEVYGQNKGIKYFYLYTELLVIITEIIKILNMNDVNKYITLQHNKEKNNLTIQFKNLYKKIKYELKSLEELIKLTKYTILIHPLMTNIHILHKYYLCIYIKEFYYFHKTFFKYDIFLVNYLQLIKNKRKKKYSPSCTYQQGEEDNNTTTTTINFSSENVTDGNNTHGEKNDIKKNDYTSKNNVKNGTLQNGENLHNKKISFYFFFNTPKNYNYQVNTLCSSILQNEFHGSLSKFFSSSFLDSYENIENCFQYNMEQIKIYVDYIYDSVNYAIDFFNSL</sequence>
<feature type="compositionally biased region" description="Basic and acidic residues" evidence="2">
    <location>
        <begin position="4189"/>
        <end position="4200"/>
    </location>
</feature>
<feature type="coiled-coil region" evidence="1">
    <location>
        <begin position="2463"/>
        <end position="2496"/>
    </location>
</feature>
<feature type="compositionally biased region" description="Polar residues" evidence="2">
    <location>
        <begin position="4201"/>
        <end position="4212"/>
    </location>
</feature>
<feature type="region of interest" description="Disordered" evidence="2">
    <location>
        <begin position="1818"/>
        <end position="1839"/>
    </location>
</feature>
<dbReference type="Proteomes" id="UP000078560">
    <property type="component" value="Unassembled WGS sequence"/>
</dbReference>
<feature type="transmembrane region" description="Helical" evidence="3">
    <location>
        <begin position="3687"/>
        <end position="3706"/>
    </location>
</feature>
<feature type="compositionally biased region" description="Polar residues" evidence="2">
    <location>
        <begin position="261"/>
        <end position="272"/>
    </location>
</feature>
<feature type="region of interest" description="Disordered" evidence="2">
    <location>
        <begin position="4158"/>
        <end position="4212"/>
    </location>
</feature>
<evidence type="ECO:0000256" key="2">
    <source>
        <dbReference type="SAM" id="MobiDB-lite"/>
    </source>
</evidence>
<feature type="compositionally biased region" description="Polar residues" evidence="2">
    <location>
        <begin position="3502"/>
        <end position="3514"/>
    </location>
</feature>
<feature type="compositionally biased region" description="Polar residues" evidence="2">
    <location>
        <begin position="1370"/>
        <end position="1381"/>
    </location>
</feature>
<dbReference type="EMBL" id="FLQU01000528">
    <property type="protein sequence ID" value="SBS86909.1"/>
    <property type="molecule type" value="Genomic_DNA"/>
</dbReference>
<evidence type="ECO:0000256" key="1">
    <source>
        <dbReference type="SAM" id="Coils"/>
    </source>
</evidence>
<feature type="transmembrane region" description="Helical" evidence="3">
    <location>
        <begin position="3162"/>
        <end position="3178"/>
    </location>
</feature>
<gene>
    <name evidence="4" type="ORF">POVCU2_0039880</name>
</gene>
<evidence type="ECO:0000256" key="3">
    <source>
        <dbReference type="SAM" id="Phobius"/>
    </source>
</evidence>
<feature type="transmembrane region" description="Helical" evidence="3">
    <location>
        <begin position="3895"/>
        <end position="3916"/>
    </location>
</feature>
<name>A0A1A8W6W9_PLAOA</name>
<keyword evidence="3" id="KW-0812">Transmembrane</keyword>
<accession>A0A1A8W6W9</accession>
<feature type="region of interest" description="Disordered" evidence="2">
    <location>
        <begin position="3484"/>
        <end position="3544"/>
    </location>
</feature>
<keyword evidence="3" id="KW-1133">Transmembrane helix</keyword>
<feature type="transmembrane region" description="Helical" evidence="3">
    <location>
        <begin position="3324"/>
        <end position="3344"/>
    </location>
</feature>
<feature type="compositionally biased region" description="Basic and acidic residues" evidence="2">
    <location>
        <begin position="1726"/>
        <end position="1746"/>
    </location>
</feature>
<feature type="compositionally biased region" description="Basic and acidic residues" evidence="2">
    <location>
        <begin position="281"/>
        <end position="296"/>
    </location>
</feature>
<feature type="region of interest" description="Disordered" evidence="2">
    <location>
        <begin position="1370"/>
        <end position="1390"/>
    </location>
</feature>
<reference evidence="5" key="1">
    <citation type="submission" date="2016-05" db="EMBL/GenBank/DDBJ databases">
        <authorList>
            <person name="Naeem Raeece"/>
        </authorList>
    </citation>
    <scope>NUCLEOTIDE SEQUENCE [LARGE SCALE GENOMIC DNA]</scope>
</reference>
<feature type="region of interest" description="Disordered" evidence="2">
    <location>
        <begin position="1092"/>
        <end position="1113"/>
    </location>
</feature>
<proteinExistence type="predicted"/>
<feature type="compositionally biased region" description="Polar residues" evidence="2">
    <location>
        <begin position="4175"/>
        <end position="4188"/>
    </location>
</feature>
<keyword evidence="3" id="KW-0472">Membrane</keyword>
<feature type="region of interest" description="Disordered" evidence="2">
    <location>
        <begin position="221"/>
        <end position="296"/>
    </location>
</feature>
<protein>
    <submittedName>
        <fullName evidence="4">Uncharacterized protein</fullName>
    </submittedName>
</protein>
<evidence type="ECO:0000313" key="4">
    <source>
        <dbReference type="EMBL" id="SBS86909.1"/>
    </source>
</evidence>
<keyword evidence="1" id="KW-0175">Coiled coil</keyword>
<evidence type="ECO:0000313" key="5">
    <source>
        <dbReference type="Proteomes" id="UP000078560"/>
    </source>
</evidence>
<feature type="compositionally biased region" description="Basic and acidic residues" evidence="2">
    <location>
        <begin position="244"/>
        <end position="260"/>
    </location>
</feature>
<feature type="compositionally biased region" description="Acidic residues" evidence="2">
    <location>
        <begin position="1828"/>
        <end position="1837"/>
    </location>
</feature>
<feature type="region of interest" description="Disordered" evidence="2">
    <location>
        <begin position="1713"/>
        <end position="1746"/>
    </location>
</feature>
<organism evidence="4 5">
    <name type="scientific">Plasmodium ovale curtisi</name>
    <dbReference type="NCBI Taxonomy" id="864141"/>
    <lineage>
        <taxon>Eukaryota</taxon>
        <taxon>Sar</taxon>
        <taxon>Alveolata</taxon>
        <taxon>Apicomplexa</taxon>
        <taxon>Aconoidasida</taxon>
        <taxon>Haemosporida</taxon>
        <taxon>Plasmodiidae</taxon>
        <taxon>Plasmodium</taxon>
        <taxon>Plasmodium (Plasmodium)</taxon>
    </lineage>
</organism>